<evidence type="ECO:0000256" key="1">
    <source>
        <dbReference type="SAM" id="Phobius"/>
    </source>
</evidence>
<proteinExistence type="predicted"/>
<reference evidence="3" key="2">
    <citation type="submission" date="2020-12" db="EMBL/GenBank/DDBJ databases">
        <title>New Spironucleus salmonicida genome in near-complete chromosomes.</title>
        <authorList>
            <person name="Xu F."/>
            <person name="Kurt Z."/>
            <person name="Jimenez-Gonzalez A."/>
            <person name="Astvaldsson A."/>
            <person name="Andersson J.O."/>
            <person name="Svard S.G."/>
        </authorList>
    </citation>
    <scope>NUCLEOTIDE SEQUENCE</scope>
    <source>
        <strain evidence="3">ATCC 50377</strain>
    </source>
</reference>
<evidence type="ECO:0000313" key="4">
    <source>
        <dbReference type="Proteomes" id="UP000018208"/>
    </source>
</evidence>
<evidence type="ECO:0008006" key="5">
    <source>
        <dbReference type="Google" id="ProtNLM"/>
    </source>
</evidence>
<keyword evidence="4" id="KW-1185">Reference proteome</keyword>
<keyword evidence="1" id="KW-1133">Transmembrane helix</keyword>
<reference evidence="2 3" key="1">
    <citation type="journal article" date="2014" name="PLoS Genet.">
        <title>The Genome of Spironucleus salmonicida Highlights a Fish Pathogen Adapted to Fluctuating Environments.</title>
        <authorList>
            <person name="Xu F."/>
            <person name="Jerlstrom-Hultqvist J."/>
            <person name="Einarsson E."/>
            <person name="Astvaldsson A."/>
            <person name="Svard S.G."/>
            <person name="Andersson J.O."/>
        </authorList>
    </citation>
    <scope>NUCLEOTIDE SEQUENCE</scope>
    <source>
        <strain evidence="3">ATCC 50377</strain>
    </source>
</reference>
<dbReference type="EMBL" id="AUWU02000006">
    <property type="protein sequence ID" value="KAH0571969.1"/>
    <property type="molecule type" value="Genomic_DNA"/>
</dbReference>
<dbReference type="EMBL" id="KI546102">
    <property type="protein sequence ID" value="EST44902.1"/>
    <property type="molecule type" value="Genomic_DNA"/>
</dbReference>
<name>V6LK25_9EUKA</name>
<protein>
    <recommendedName>
        <fullName evidence="5">Transmembrane protein</fullName>
    </recommendedName>
</protein>
<dbReference type="Proteomes" id="UP000018208">
    <property type="component" value="Unassembled WGS sequence"/>
</dbReference>
<dbReference type="AlphaFoldDB" id="V6LK25"/>
<evidence type="ECO:0000313" key="3">
    <source>
        <dbReference type="EMBL" id="KAH0571969.1"/>
    </source>
</evidence>
<accession>V6LK25</accession>
<feature type="transmembrane region" description="Helical" evidence="1">
    <location>
        <begin position="121"/>
        <end position="141"/>
    </location>
</feature>
<sequence>MLYYLNSIIAQNSITENIQSQLDIQVSLIKLVQNKWVNSQTNTTINKLSQCYNAQTTLNFIQCINTSIPVVSVSHNGPLQNIVIVQKRVHSKTKQGLITSIPNIIPSIFTIKLAIKQYTKYIFPTAYYPATIFLLVILGQLQAISPGRFQESIIKKGITRQTLRQTQIHYKVRYKKMQLQEIRQEVFMMGFQAEIDQQQLEED</sequence>
<dbReference type="VEuPathDB" id="GiardiaDB:SS50377_26169"/>
<keyword evidence="1" id="KW-0812">Transmembrane</keyword>
<gene>
    <name evidence="2" type="ORF">SS50377_15196</name>
    <name evidence="3" type="ORF">SS50377_26169</name>
</gene>
<keyword evidence="1" id="KW-0472">Membrane</keyword>
<organism evidence="2">
    <name type="scientific">Spironucleus salmonicida</name>
    <dbReference type="NCBI Taxonomy" id="348837"/>
    <lineage>
        <taxon>Eukaryota</taxon>
        <taxon>Metamonada</taxon>
        <taxon>Diplomonadida</taxon>
        <taxon>Hexamitidae</taxon>
        <taxon>Hexamitinae</taxon>
        <taxon>Spironucleus</taxon>
    </lineage>
</organism>
<evidence type="ECO:0000313" key="2">
    <source>
        <dbReference type="EMBL" id="EST44902.1"/>
    </source>
</evidence>